<dbReference type="Proteomes" id="UP000694388">
    <property type="component" value="Unplaced"/>
</dbReference>
<feature type="compositionally biased region" description="Basic and acidic residues" evidence="1">
    <location>
        <begin position="85"/>
        <end position="95"/>
    </location>
</feature>
<accession>A0A8C4NNK1</accession>
<feature type="region of interest" description="Disordered" evidence="1">
    <location>
        <begin position="307"/>
        <end position="330"/>
    </location>
</feature>
<dbReference type="InterPro" id="IPR018800">
    <property type="entry name" value="PRCC"/>
</dbReference>
<feature type="region of interest" description="Disordered" evidence="1">
    <location>
        <begin position="181"/>
        <end position="221"/>
    </location>
</feature>
<reference evidence="2" key="2">
    <citation type="submission" date="2025-09" db="UniProtKB">
        <authorList>
            <consortium name="Ensembl"/>
        </authorList>
    </citation>
    <scope>IDENTIFICATION</scope>
</reference>
<dbReference type="Ensembl" id="ENSEBUT00000006978.1">
    <property type="protein sequence ID" value="ENSEBUP00000006521.1"/>
    <property type="gene ID" value="ENSEBUG00000004315.1"/>
</dbReference>
<feature type="region of interest" description="Disordered" evidence="1">
    <location>
        <begin position="1"/>
        <end position="104"/>
    </location>
</feature>
<name>A0A8C4NNK1_EPTBU</name>
<organism evidence="2 3">
    <name type="scientific">Eptatretus burgeri</name>
    <name type="common">Inshore hagfish</name>
    <dbReference type="NCBI Taxonomy" id="7764"/>
    <lineage>
        <taxon>Eukaryota</taxon>
        <taxon>Metazoa</taxon>
        <taxon>Chordata</taxon>
        <taxon>Craniata</taxon>
        <taxon>Vertebrata</taxon>
        <taxon>Cyclostomata</taxon>
        <taxon>Myxini</taxon>
        <taxon>Myxiniformes</taxon>
        <taxon>Myxinidae</taxon>
        <taxon>Eptatretinae</taxon>
        <taxon>Eptatretus</taxon>
    </lineage>
</organism>
<sequence>MSLVDYGSSDESDADEEVMKASPYPGLPSSRPSSVSARLDRRPQEPSGVTSLGPSSALPPPKKRSEPVKIPLPALPASDSDEDEPTPKKGYRVEGGRPGLSALLPKPKKMAVKEAKRALVPHVLSQNKATRLTSESAAQLTVPSPSAIKTASKFATQQVASHARHDAEVDDMEKDELPMGESFFSIPETPPPPPSCAIGLPDPRGLSVLPEGESKEIGPLAGPPVCVFSEEFAYPENYPEPYAESCYQAVDESAQQDPTRSSILENEAFKRLQGRRNRGEEVNFIEVKGDEQLSGLQNYLTKSLTEEKEMKSFSKKRGEQPTSQQRRKHQLSYLIHQAKERELELKNSWSENRLTRRQTQAKYGF</sequence>
<dbReference type="PANTHER" id="PTHR13621">
    <property type="entry name" value="PROLINE-RICH PROTEIN PRCC"/>
    <property type="match status" value="1"/>
</dbReference>
<dbReference type="AlphaFoldDB" id="A0A8C4NNK1"/>
<dbReference type="GO" id="GO:0005634">
    <property type="term" value="C:nucleus"/>
    <property type="evidence" value="ECO:0007669"/>
    <property type="project" value="TreeGrafter"/>
</dbReference>
<reference evidence="2" key="1">
    <citation type="submission" date="2025-08" db="UniProtKB">
        <authorList>
            <consortium name="Ensembl"/>
        </authorList>
    </citation>
    <scope>IDENTIFICATION</scope>
</reference>
<feature type="compositionally biased region" description="Basic and acidic residues" evidence="1">
    <location>
        <begin position="307"/>
        <end position="319"/>
    </location>
</feature>
<keyword evidence="3" id="KW-1185">Reference proteome</keyword>
<protein>
    <submittedName>
        <fullName evidence="2">Proline rich mitotic checkpoint control factor</fullName>
    </submittedName>
</protein>
<dbReference type="PANTHER" id="PTHR13621:SF2">
    <property type="entry name" value="PROLINE-RICH PROTEIN PRCC"/>
    <property type="match status" value="1"/>
</dbReference>
<evidence type="ECO:0000313" key="2">
    <source>
        <dbReference type="Ensembl" id="ENSEBUP00000006521.1"/>
    </source>
</evidence>
<evidence type="ECO:0000313" key="3">
    <source>
        <dbReference type="Proteomes" id="UP000694388"/>
    </source>
</evidence>
<evidence type="ECO:0000256" key="1">
    <source>
        <dbReference type="SAM" id="MobiDB-lite"/>
    </source>
</evidence>
<dbReference type="Pfam" id="PF10253">
    <property type="entry name" value="PRCC"/>
    <property type="match status" value="1"/>
</dbReference>
<dbReference type="GeneTree" id="ENSGT00390000009042"/>
<proteinExistence type="predicted"/>
<dbReference type="OMA" id="TRQSYSK"/>